<reference evidence="1" key="1">
    <citation type="submission" date="2024-03" db="EMBL/GenBank/DDBJ databases">
        <title>Diverse circular DNA viruses in blood, oral, and fecal samples of captive lemurs.</title>
        <authorList>
            <person name="Paietta E.N."/>
            <person name="Kraberger S."/>
            <person name="Lund M.C."/>
            <person name="Custer J.M."/>
            <person name="Vargas K.M."/>
            <person name="Ehmke E.E."/>
            <person name="Yoder A.D."/>
            <person name="Varsani A."/>
        </authorList>
    </citation>
    <scope>NUCLEOTIDE SEQUENCE</scope>
    <source>
        <strain evidence="1">Duke_22FF_208</strain>
    </source>
</reference>
<accession>A0AAU8AY97</accession>
<dbReference type="EMBL" id="PP511443">
    <property type="protein sequence ID" value="XCD04277.1"/>
    <property type="molecule type" value="Genomic_DNA"/>
</dbReference>
<evidence type="ECO:0000313" key="1">
    <source>
        <dbReference type="EMBL" id="XCD04277.1"/>
    </source>
</evidence>
<sequence length="107" mass="11848">MAYKIGQILTSTQDIEVEKALSGEKVIIPAGTKIIIGPDNLVHHIRNGMIQPLGDAEIKGYDAAGLAEYLTIFLKAHFPIAEMLEDYNIDEQTLKDELEYALDDIGF</sequence>
<protein>
    <submittedName>
        <fullName evidence="1">Uncharacterized protein</fullName>
    </submittedName>
</protein>
<organism evidence="1">
    <name type="scientific">Dulem virus 37</name>
    <dbReference type="NCBI Taxonomy" id="3145755"/>
    <lineage>
        <taxon>Viruses</taxon>
        <taxon>Duplodnaviria</taxon>
        <taxon>Heunggongvirae</taxon>
        <taxon>Uroviricota</taxon>
        <taxon>Caudoviricetes</taxon>
    </lineage>
</organism>
<name>A0AAU8AY97_9CAUD</name>
<proteinExistence type="predicted"/>